<accession>Q6AKF7</accession>
<dbReference type="Pfam" id="PF10987">
    <property type="entry name" value="DUF2806"/>
    <property type="match status" value="1"/>
</dbReference>
<dbReference type="HOGENOM" id="CLU_1452283_0_0_7"/>
<dbReference type="STRING" id="177439.DP2439"/>
<protein>
    <submittedName>
        <fullName evidence="1">Uncharacterized protein</fullName>
    </submittedName>
</protein>
<evidence type="ECO:0000313" key="1">
    <source>
        <dbReference type="EMBL" id="CAG37168.1"/>
    </source>
</evidence>
<dbReference type="KEGG" id="dps:DP2439"/>
<dbReference type="eggNOG" id="ENOG502ZC32">
    <property type="taxonomic scope" value="Bacteria"/>
</dbReference>
<organism evidence="1 2">
    <name type="scientific">Desulfotalea psychrophila (strain LSv54 / DSM 12343)</name>
    <dbReference type="NCBI Taxonomy" id="177439"/>
    <lineage>
        <taxon>Bacteria</taxon>
        <taxon>Pseudomonadati</taxon>
        <taxon>Thermodesulfobacteriota</taxon>
        <taxon>Desulfobulbia</taxon>
        <taxon>Desulfobulbales</taxon>
        <taxon>Desulfocapsaceae</taxon>
        <taxon>Desulfotalea</taxon>
    </lineage>
</organism>
<reference evidence="2" key="1">
    <citation type="journal article" date="2004" name="Environ. Microbiol.">
        <title>The genome of Desulfotalea psychrophila, a sulfate-reducing bacterium from permanently cold Arctic sediments.</title>
        <authorList>
            <person name="Rabus R."/>
            <person name="Ruepp A."/>
            <person name="Frickey T."/>
            <person name="Rattei T."/>
            <person name="Fartmann B."/>
            <person name="Stark M."/>
            <person name="Bauer M."/>
            <person name="Zibat A."/>
            <person name="Lombardot T."/>
            <person name="Becker I."/>
            <person name="Amann J."/>
            <person name="Gellner K."/>
            <person name="Teeling H."/>
            <person name="Leuschner W.D."/>
            <person name="Gloeckner F.-O."/>
            <person name="Lupas A.N."/>
            <person name="Amann R."/>
            <person name="Klenk H.-P."/>
        </authorList>
    </citation>
    <scope>NUCLEOTIDE SEQUENCE [LARGE SCALE GENOMIC DNA]</scope>
    <source>
        <strain evidence="2">DSM 12343 / LSv54</strain>
    </source>
</reference>
<gene>
    <name evidence="1" type="ordered locus">DP2439</name>
</gene>
<dbReference type="EMBL" id="CR522870">
    <property type="protein sequence ID" value="CAG37168.1"/>
    <property type="molecule type" value="Genomic_DNA"/>
</dbReference>
<evidence type="ECO:0000313" key="2">
    <source>
        <dbReference type="Proteomes" id="UP000000602"/>
    </source>
</evidence>
<dbReference type="InterPro" id="IPR021254">
    <property type="entry name" value="DUF2806"/>
</dbReference>
<proteinExistence type="predicted"/>
<keyword evidence="2" id="KW-1185">Reference proteome</keyword>
<sequence length="186" mass="21053">MAHFFDKCDKVSDKQMQSLWSSLLAGEATRPGTYSKRTVDFVASMDKKDADLFTNFCQFTWMIGDATPLVFDTDNEIYTKHGINFTSIKHLDSIGLISFESVSGYRKMGLPKQAAIFYYGQPTIAEFPNDKDNEIKTGKVLFTQAGQQLVSICGAQRNQEFYEYAIEQISKQKITLSSLIPNKRVN</sequence>
<dbReference type="Proteomes" id="UP000000602">
    <property type="component" value="Chromosome"/>
</dbReference>
<name>Q6AKF7_DESPS</name>
<dbReference type="AlphaFoldDB" id="Q6AKF7"/>